<dbReference type="GO" id="GO:0032259">
    <property type="term" value="P:methylation"/>
    <property type="evidence" value="ECO:0007669"/>
    <property type="project" value="UniProtKB-KW"/>
</dbReference>
<dbReference type="GO" id="GO:0008168">
    <property type="term" value="F:methyltransferase activity"/>
    <property type="evidence" value="ECO:0007669"/>
    <property type="project" value="UniProtKB-KW"/>
</dbReference>
<name>A0A2Y9C587_9FIRM</name>
<dbReference type="PANTHER" id="PTHR35276">
    <property type="entry name" value="S-ADENOSYL-L-METHIONINE-DEPENDENT METHYLTRANSFERASES SUPERFAMILY PROTEIN"/>
    <property type="match status" value="1"/>
</dbReference>
<evidence type="ECO:0000313" key="1">
    <source>
        <dbReference type="EMBL" id="PWJ29395.1"/>
    </source>
</evidence>
<comment type="caution">
    <text evidence="1">The sequence shown here is derived from an EMBL/GenBank/DDBJ whole genome shotgun (WGS) entry which is preliminary data.</text>
</comment>
<gene>
    <name evidence="1" type="ORF">A8806_106132</name>
</gene>
<proteinExistence type="predicted"/>
<keyword evidence="2" id="KW-1185">Reference proteome</keyword>
<dbReference type="EMBL" id="QGDL01000006">
    <property type="protein sequence ID" value="PWJ29395.1"/>
    <property type="molecule type" value="Genomic_DNA"/>
</dbReference>
<organism evidence="1 2">
    <name type="scientific">Faecalicatena orotica</name>
    <dbReference type="NCBI Taxonomy" id="1544"/>
    <lineage>
        <taxon>Bacteria</taxon>
        <taxon>Bacillati</taxon>
        <taxon>Bacillota</taxon>
        <taxon>Clostridia</taxon>
        <taxon>Lachnospirales</taxon>
        <taxon>Lachnospiraceae</taxon>
        <taxon>Faecalicatena</taxon>
    </lineage>
</organism>
<reference evidence="1 2" key="1">
    <citation type="submission" date="2018-05" db="EMBL/GenBank/DDBJ databases">
        <title>The Hungate 1000. A catalogue of reference genomes from the rumen microbiome.</title>
        <authorList>
            <person name="Kelly W."/>
        </authorList>
    </citation>
    <scope>NUCLEOTIDE SEQUENCE [LARGE SCALE GENOMIC DNA]</scope>
    <source>
        <strain evidence="1 2">NLAE-zl-C242</strain>
    </source>
</reference>
<keyword evidence="1" id="KW-0808">Transferase</keyword>
<dbReference type="RefSeq" id="WP_109731244.1">
    <property type="nucleotide sequence ID" value="NZ_BAAACK010000026.1"/>
</dbReference>
<dbReference type="AlphaFoldDB" id="A0A2Y9C587"/>
<dbReference type="Pfam" id="PF06962">
    <property type="entry name" value="rRNA_methylase"/>
    <property type="match status" value="1"/>
</dbReference>
<dbReference type="Proteomes" id="UP000245845">
    <property type="component" value="Unassembled WGS sequence"/>
</dbReference>
<dbReference type="InterPro" id="IPR010719">
    <property type="entry name" value="MnmM_MeTrfase"/>
</dbReference>
<dbReference type="InterPro" id="IPR029063">
    <property type="entry name" value="SAM-dependent_MTases_sf"/>
</dbReference>
<keyword evidence="1" id="KW-0489">Methyltransferase</keyword>
<evidence type="ECO:0000313" key="2">
    <source>
        <dbReference type="Proteomes" id="UP000245845"/>
    </source>
</evidence>
<dbReference type="PANTHER" id="PTHR35276:SF1">
    <property type="entry name" value="TRNA (MNM(5)S(2)U34)-METHYLTRANSFERASE, CHLOROPLASTIC"/>
    <property type="match status" value="1"/>
</dbReference>
<dbReference type="SUPFAM" id="SSF53335">
    <property type="entry name" value="S-adenosyl-L-methionine-dependent methyltransferases"/>
    <property type="match status" value="1"/>
</dbReference>
<sequence>MKYSYRITDYCHRFLEQYIEPGDICVDATAGNGNDTEFLCRLCGEDGMVYAFDIQEEAILGTKERLEKCGYENRFCLIHDGHEKMGEYVKESVSAIVFNFGYLPGADHAVATKPDTSIRAVGEGLKLLKKDGIMSLCIYSGKDTGYEERDALLSYLESLDPKRWLVIVNQYFNRKNDPPLPVFIIRLK</sequence>
<dbReference type="Gene3D" id="3.40.50.150">
    <property type="entry name" value="Vaccinia Virus protein VP39"/>
    <property type="match status" value="1"/>
</dbReference>
<accession>A0A2Y9C587</accession>
<protein>
    <submittedName>
        <fullName evidence="1">Putative rRNA methylase</fullName>
    </submittedName>
</protein>
<dbReference type="OrthoDB" id="9792989at2"/>